<protein>
    <submittedName>
        <fullName evidence="2">Cell wall-binding repeat-containing protein</fullName>
    </submittedName>
</protein>
<proteinExistence type="predicted"/>
<dbReference type="GO" id="GO:0030288">
    <property type="term" value="C:outer membrane-bounded periplasmic space"/>
    <property type="evidence" value="ECO:0007669"/>
    <property type="project" value="TreeGrafter"/>
</dbReference>
<evidence type="ECO:0000313" key="3">
    <source>
        <dbReference type="Proteomes" id="UP001165587"/>
    </source>
</evidence>
<dbReference type="Proteomes" id="UP001165587">
    <property type="component" value="Unassembled WGS sequence"/>
</dbReference>
<name>A0AA42BSS2_9MICO</name>
<reference evidence="2" key="1">
    <citation type="submission" date="2022-08" db="EMBL/GenBank/DDBJ databases">
        <authorList>
            <person name="Deng Y."/>
            <person name="Han X.-F."/>
            <person name="Zhang Y.-Q."/>
        </authorList>
    </citation>
    <scope>NUCLEOTIDE SEQUENCE</scope>
    <source>
        <strain evidence="2">CPCC 203407</strain>
    </source>
</reference>
<dbReference type="InterPro" id="IPR051922">
    <property type="entry name" value="Bact_Sporulation_Assoc"/>
</dbReference>
<feature type="chain" id="PRO_5041364873" evidence="1">
    <location>
        <begin position="35"/>
        <end position="337"/>
    </location>
</feature>
<evidence type="ECO:0000256" key="1">
    <source>
        <dbReference type="SAM" id="SignalP"/>
    </source>
</evidence>
<dbReference type="AlphaFoldDB" id="A0AA42BSS2"/>
<evidence type="ECO:0000313" key="2">
    <source>
        <dbReference type="EMBL" id="MCS5724476.1"/>
    </source>
</evidence>
<gene>
    <name evidence="2" type="ORF">N1028_01060</name>
</gene>
<dbReference type="Pfam" id="PF04122">
    <property type="entry name" value="CW_binding_2"/>
    <property type="match status" value="3"/>
</dbReference>
<dbReference type="InterPro" id="IPR006311">
    <property type="entry name" value="TAT_signal"/>
</dbReference>
<dbReference type="PANTHER" id="PTHR30032">
    <property type="entry name" value="N-ACETYLMURAMOYL-L-ALANINE AMIDASE-RELATED"/>
    <property type="match status" value="1"/>
</dbReference>
<feature type="signal peptide" evidence="1">
    <location>
        <begin position="1"/>
        <end position="34"/>
    </location>
</feature>
<keyword evidence="1" id="KW-0732">Signal</keyword>
<dbReference type="PROSITE" id="PS51318">
    <property type="entry name" value="TAT"/>
    <property type="match status" value="1"/>
</dbReference>
<dbReference type="PANTHER" id="PTHR30032:SF4">
    <property type="entry name" value="AMIDASE ENHANCER"/>
    <property type="match status" value="1"/>
</dbReference>
<dbReference type="InterPro" id="IPR007253">
    <property type="entry name" value="Cell_wall-bd_2"/>
</dbReference>
<sequence length="337" mass="34385">MTRPRSRTRSFMSVVAVAAAVLAAQTVLAPAAQAFPSVERYGGADRYTVSALVSEKTFATGVDVAYIASGVGFADALSASAAAGIQNAPVLLVPSSGIPDAVAAELIRLAPSRIVVAGGPASIDDETLHDLRNYSLIVDRLDGANRYEVSALLSSDVFRPGRSVVYVASGAVFPDALSGSAAAGSLLAPVLLTAKDAIPAVVLAELSRLQPGKIVLMGGESTVSPEVARQLGEIAPVTRTSGADRYEVSAATAAGFRTDIETVYVASGLVFPDALSGSAAAIVNDAPVVLVRPDSIPGTVAAELGRLRPKHIIVLGGPTTIGDPVLTELQQYIGVSK</sequence>
<accession>A0AA42BSS2</accession>
<dbReference type="RefSeq" id="WP_259524895.1">
    <property type="nucleotide sequence ID" value="NZ_JANLCK010000001.1"/>
</dbReference>
<comment type="caution">
    <text evidence="2">The sequence shown here is derived from an EMBL/GenBank/DDBJ whole genome shotgun (WGS) entry which is preliminary data.</text>
</comment>
<organism evidence="2 3">
    <name type="scientific">Herbiconiux oxytropis</name>
    <dbReference type="NCBI Taxonomy" id="2970915"/>
    <lineage>
        <taxon>Bacteria</taxon>
        <taxon>Bacillati</taxon>
        <taxon>Actinomycetota</taxon>
        <taxon>Actinomycetes</taxon>
        <taxon>Micrococcales</taxon>
        <taxon>Microbacteriaceae</taxon>
        <taxon>Herbiconiux</taxon>
    </lineage>
</organism>
<dbReference type="EMBL" id="JANLCK010000001">
    <property type="protein sequence ID" value="MCS5724476.1"/>
    <property type="molecule type" value="Genomic_DNA"/>
</dbReference>
<keyword evidence="3" id="KW-1185">Reference proteome</keyword>